<dbReference type="InterPro" id="IPR002763">
    <property type="entry name" value="DUF72"/>
</dbReference>
<dbReference type="InterPro" id="IPR036520">
    <property type="entry name" value="UPF0759_sf"/>
</dbReference>
<dbReference type="PANTHER" id="PTHR30348:SF4">
    <property type="entry name" value="DUF72 DOMAIN-CONTAINING PROTEIN"/>
    <property type="match status" value="1"/>
</dbReference>
<evidence type="ECO:0000313" key="2">
    <source>
        <dbReference type="Proteomes" id="UP000199421"/>
    </source>
</evidence>
<evidence type="ECO:0000313" key="1">
    <source>
        <dbReference type="EMBL" id="SEK93673.1"/>
    </source>
</evidence>
<accession>A0A1H7L3M4</accession>
<name>A0A1H7L3M4_OLID1</name>
<dbReference type="PANTHER" id="PTHR30348">
    <property type="entry name" value="UNCHARACTERIZED PROTEIN YECE"/>
    <property type="match status" value="1"/>
</dbReference>
<dbReference type="Proteomes" id="UP000199421">
    <property type="component" value="Unassembled WGS sequence"/>
</dbReference>
<dbReference type="SUPFAM" id="SSF117396">
    <property type="entry name" value="TM1631-like"/>
    <property type="match status" value="1"/>
</dbReference>
<dbReference type="Pfam" id="PF01904">
    <property type="entry name" value="DUF72"/>
    <property type="match status" value="1"/>
</dbReference>
<dbReference type="Gene3D" id="3.20.20.410">
    <property type="entry name" value="Protein of unknown function UPF0759"/>
    <property type="match status" value="1"/>
</dbReference>
<dbReference type="RefSeq" id="WP_093323675.1">
    <property type="nucleotide sequence ID" value="NZ_FOAF01000001.1"/>
</dbReference>
<dbReference type="OrthoDB" id="9780310at2"/>
<dbReference type="STRING" id="407022.SAMN05661044_01549"/>
<gene>
    <name evidence="1" type="ORF">SAMN05661044_01549</name>
</gene>
<organism evidence="1 2">
    <name type="scientific">Olivibacter domesticus</name>
    <name type="common">Pseudosphingobacterium domesticum</name>
    <dbReference type="NCBI Taxonomy" id="407022"/>
    <lineage>
        <taxon>Bacteria</taxon>
        <taxon>Pseudomonadati</taxon>
        <taxon>Bacteroidota</taxon>
        <taxon>Sphingobacteriia</taxon>
        <taxon>Sphingobacteriales</taxon>
        <taxon>Sphingobacteriaceae</taxon>
        <taxon>Olivibacter</taxon>
    </lineage>
</organism>
<reference evidence="2" key="1">
    <citation type="submission" date="2016-10" db="EMBL/GenBank/DDBJ databases">
        <authorList>
            <person name="Varghese N."/>
            <person name="Submissions S."/>
        </authorList>
    </citation>
    <scope>NUCLEOTIDE SEQUENCE [LARGE SCALE GENOMIC DNA]</scope>
    <source>
        <strain evidence="2">DSM 18733</strain>
    </source>
</reference>
<keyword evidence="2" id="KW-1185">Reference proteome</keyword>
<protein>
    <submittedName>
        <fullName evidence="1">Uncharacterized conserved protein YecE, DUF72 family</fullName>
    </submittedName>
</protein>
<dbReference type="AlphaFoldDB" id="A0A1H7L3M4"/>
<dbReference type="EMBL" id="FOAF01000001">
    <property type="protein sequence ID" value="SEK93673.1"/>
    <property type="molecule type" value="Genomic_DNA"/>
</dbReference>
<sequence length="244" mass="29077">MTKQGKIHIGTSGWHYKHWIGTFYPEDTKETEQLRYFVKKFDTVELNNSFYRLPSEETFGNWYKGVPAQFVFSVKASRYITHLKKLKIDKTAIDQFFHHADYLKDKLGPILFQLPPRWKINKERLADFLAYLPMRYRFTFEFRDQTWYDDDIYALLRKYKVAFCIYELAGHVSPLITTADFVYIRLHGPGDKYQGSYDTATLKKWAKHCNEWRKGGKDVYMYFDNDQSGYAAFNAQKIDEIINL</sequence>
<proteinExistence type="predicted"/>